<dbReference type="Proteomes" id="UP001519287">
    <property type="component" value="Unassembled WGS sequence"/>
</dbReference>
<organism evidence="2 3">
    <name type="scientific">Paenibacillus eucommiae</name>
    <dbReference type="NCBI Taxonomy" id="1355755"/>
    <lineage>
        <taxon>Bacteria</taxon>
        <taxon>Bacillati</taxon>
        <taxon>Bacillota</taxon>
        <taxon>Bacilli</taxon>
        <taxon>Bacillales</taxon>
        <taxon>Paenibacillaceae</taxon>
        <taxon>Paenibacillus</taxon>
    </lineage>
</organism>
<reference evidence="2 3" key="1">
    <citation type="submission" date="2021-03" db="EMBL/GenBank/DDBJ databases">
        <title>Genomic Encyclopedia of Type Strains, Phase IV (KMG-IV): sequencing the most valuable type-strain genomes for metagenomic binning, comparative biology and taxonomic classification.</title>
        <authorList>
            <person name="Goeker M."/>
        </authorList>
    </citation>
    <scope>NUCLEOTIDE SEQUENCE [LARGE SCALE GENOMIC DNA]</scope>
    <source>
        <strain evidence="2 3">DSM 26048</strain>
    </source>
</reference>
<evidence type="ECO:0000313" key="2">
    <source>
        <dbReference type="EMBL" id="MBP1990858.1"/>
    </source>
</evidence>
<evidence type="ECO:0000313" key="3">
    <source>
        <dbReference type="Proteomes" id="UP001519287"/>
    </source>
</evidence>
<protein>
    <submittedName>
        <fullName evidence="2">Glycosyltransferase involved in cell wall biosynthesis</fullName>
    </submittedName>
</protein>
<dbReference type="SUPFAM" id="SSF53448">
    <property type="entry name" value="Nucleotide-diphospho-sugar transferases"/>
    <property type="match status" value="2"/>
</dbReference>
<dbReference type="Gene3D" id="3.90.550.10">
    <property type="entry name" value="Spore Coat Polysaccharide Biosynthesis Protein SpsA, Chain A"/>
    <property type="match status" value="2"/>
</dbReference>
<keyword evidence="3" id="KW-1185">Reference proteome</keyword>
<comment type="caution">
    <text evidence="2">The sequence shown here is derived from an EMBL/GenBank/DDBJ whole genome shotgun (WGS) entry which is preliminary data.</text>
</comment>
<dbReference type="RefSeq" id="WP_209971605.1">
    <property type="nucleotide sequence ID" value="NZ_JAGGLB010000006.1"/>
</dbReference>
<gene>
    <name evidence="2" type="ORF">J2Z66_002464</name>
</gene>
<dbReference type="Pfam" id="PF00535">
    <property type="entry name" value="Glycos_transf_2"/>
    <property type="match status" value="1"/>
</dbReference>
<sequence length="511" mass="60617">MSVLNEGRKRVLIGSPIHQKPAILREFLASLLALKHDQFEINYFFIDDNEDPQSSELIENFLQTVPQVFIQYSNKADSYVRNETTHFWNEHLVWKVAAFKDSIIQYAIQLQYDYLFLVDSDLLLHPNTVGQLIAADKDIISEIFWTKWQPDAALQPQVWLRDEYTQWVQQRGEQLSDEELMARYRQFISQLEKPGIHEVGGLGACTLLSRHALTSGVSFKQISNLSFWGEDRHFCIRAAALGFQLYVDTHFPAYHIYRDSDLEGVDAFKQKNIHPPAAPKRKKLTLSMVVKNEGSRYLKQVLEEHRKYIDEAVIIDDGSTDNTVDICKEVLQGIPLRLITNTLSKFNNEIDLRKQQWQETIATEPDWILNLDADEMFETRFADEIQNLLQQTEFDLFCFRLYDFWSETQYREDSFWHSHFNYRPFLIHYRKDFDFKWKETPQHCGRFPENIFELPHTLSDLRLKHFGWANPEHRLEKYKRYMLLDPDAKYGWMEQYVSILDEHPQLITWIE</sequence>
<dbReference type="PANTHER" id="PTHR43630">
    <property type="entry name" value="POLY-BETA-1,6-N-ACETYL-D-GLUCOSAMINE SYNTHASE"/>
    <property type="match status" value="1"/>
</dbReference>
<dbReference type="InterPro" id="IPR001173">
    <property type="entry name" value="Glyco_trans_2-like"/>
</dbReference>
<accession>A0ABS4ITH7</accession>
<dbReference type="PANTHER" id="PTHR43630:SF2">
    <property type="entry name" value="GLYCOSYLTRANSFERASE"/>
    <property type="match status" value="1"/>
</dbReference>
<dbReference type="EMBL" id="JAGGLB010000006">
    <property type="protein sequence ID" value="MBP1990858.1"/>
    <property type="molecule type" value="Genomic_DNA"/>
</dbReference>
<feature type="domain" description="Glycosyltransferase 2-like" evidence="1">
    <location>
        <begin position="288"/>
        <end position="432"/>
    </location>
</feature>
<proteinExistence type="predicted"/>
<dbReference type="InterPro" id="IPR029044">
    <property type="entry name" value="Nucleotide-diphossugar_trans"/>
</dbReference>
<name>A0ABS4ITH7_9BACL</name>
<evidence type="ECO:0000259" key="1">
    <source>
        <dbReference type="Pfam" id="PF00535"/>
    </source>
</evidence>